<protein>
    <submittedName>
        <fullName evidence="2">Uncharacterized protein</fullName>
    </submittedName>
</protein>
<gene>
    <name evidence="2" type="ORF">HKW66_Vig0156760</name>
</gene>
<comment type="caution">
    <text evidence="2">The sequence shown here is derived from an EMBL/GenBank/DDBJ whole genome shotgun (WGS) entry which is preliminary data.</text>
</comment>
<proteinExistence type="predicted"/>
<feature type="region of interest" description="Disordered" evidence="1">
    <location>
        <begin position="75"/>
        <end position="94"/>
    </location>
</feature>
<dbReference type="Proteomes" id="UP000743370">
    <property type="component" value="Unassembled WGS sequence"/>
</dbReference>
<evidence type="ECO:0000313" key="2">
    <source>
        <dbReference type="EMBL" id="KAG2376170.1"/>
    </source>
</evidence>
<evidence type="ECO:0000313" key="3">
    <source>
        <dbReference type="Proteomes" id="UP000743370"/>
    </source>
</evidence>
<dbReference type="EMBL" id="JABFOF010000010">
    <property type="protein sequence ID" value="KAG2376170.1"/>
    <property type="molecule type" value="Genomic_DNA"/>
</dbReference>
<reference evidence="2 3" key="1">
    <citation type="submission" date="2020-05" db="EMBL/GenBank/DDBJ databases">
        <title>Vigna angularis (adzuki bean) Var. LongXiaoDou No. 4 denovo assembly.</title>
        <authorList>
            <person name="Xiang H."/>
        </authorList>
    </citation>
    <scope>NUCLEOTIDE SEQUENCE [LARGE SCALE GENOMIC DNA]</scope>
    <source>
        <tissue evidence="2">Leaf</tissue>
    </source>
</reference>
<name>A0A8T0JKL0_PHAAN</name>
<dbReference type="AlphaFoldDB" id="A0A8T0JKL0"/>
<organism evidence="2 3">
    <name type="scientific">Phaseolus angularis</name>
    <name type="common">Azuki bean</name>
    <name type="synonym">Vigna angularis</name>
    <dbReference type="NCBI Taxonomy" id="3914"/>
    <lineage>
        <taxon>Eukaryota</taxon>
        <taxon>Viridiplantae</taxon>
        <taxon>Streptophyta</taxon>
        <taxon>Embryophyta</taxon>
        <taxon>Tracheophyta</taxon>
        <taxon>Spermatophyta</taxon>
        <taxon>Magnoliopsida</taxon>
        <taxon>eudicotyledons</taxon>
        <taxon>Gunneridae</taxon>
        <taxon>Pentapetalae</taxon>
        <taxon>rosids</taxon>
        <taxon>fabids</taxon>
        <taxon>Fabales</taxon>
        <taxon>Fabaceae</taxon>
        <taxon>Papilionoideae</taxon>
        <taxon>50 kb inversion clade</taxon>
        <taxon>NPAAA clade</taxon>
        <taxon>indigoferoid/millettioid clade</taxon>
        <taxon>Phaseoleae</taxon>
        <taxon>Vigna</taxon>
    </lineage>
</organism>
<feature type="compositionally biased region" description="Gly residues" evidence="1">
    <location>
        <begin position="80"/>
        <end position="94"/>
    </location>
</feature>
<sequence>MGGEGRNLFDETVNGTSIGGDIGGISIGPFEEPEQIVGEHVLLLLAPSLSSLRCFDGLLPRKSCQLRCISSSVASRASSTGGGNGGSGIGDNCGSGGESGDANLHLVGDASQELSALSPDKCVGRAKLPEEWLLLLLKEMRLVLPLKGWFGRSLSVGKSKLCHKTTLSDEVAVPVDHTCNGPALVSTGL</sequence>
<accession>A0A8T0JKL0</accession>
<evidence type="ECO:0000256" key="1">
    <source>
        <dbReference type="SAM" id="MobiDB-lite"/>
    </source>
</evidence>